<dbReference type="Pfam" id="PF09741">
    <property type="entry name" value="DUF2045"/>
    <property type="match status" value="1"/>
</dbReference>
<gene>
    <name evidence="3" type="primary">LOC100378544</name>
</gene>
<dbReference type="InterPro" id="IPR019141">
    <property type="entry name" value="DUF2045"/>
</dbReference>
<dbReference type="PANTHER" id="PTHR21477:SF13">
    <property type="entry name" value="KIAA0930"/>
    <property type="match status" value="1"/>
</dbReference>
<feature type="compositionally biased region" description="Low complexity" evidence="1">
    <location>
        <begin position="325"/>
        <end position="336"/>
    </location>
</feature>
<accession>A0ABM0MVT4</accession>
<dbReference type="Proteomes" id="UP000694865">
    <property type="component" value="Unplaced"/>
</dbReference>
<dbReference type="PANTHER" id="PTHR21477">
    <property type="entry name" value="ZGC:172139"/>
    <property type="match status" value="1"/>
</dbReference>
<feature type="compositionally biased region" description="Low complexity" evidence="1">
    <location>
        <begin position="295"/>
        <end position="305"/>
    </location>
</feature>
<feature type="region of interest" description="Disordered" evidence="1">
    <location>
        <begin position="265"/>
        <end position="310"/>
    </location>
</feature>
<keyword evidence="2" id="KW-1185">Reference proteome</keyword>
<feature type="compositionally biased region" description="Polar residues" evidence="1">
    <location>
        <begin position="272"/>
        <end position="284"/>
    </location>
</feature>
<feature type="region of interest" description="Disordered" evidence="1">
    <location>
        <begin position="325"/>
        <end position="345"/>
    </location>
</feature>
<name>A0ABM0MVT4_SACKO</name>
<dbReference type="RefSeq" id="XP_006824125.1">
    <property type="nucleotide sequence ID" value="XM_006824062.1"/>
</dbReference>
<sequence length="419" mass="47941">MAAAGPRVRRQSSVSKMLSVIVERRNRNEQEAAEFVVIESTSFWTQLFKHHFVESIDELRDDMLFYVRKREEIDRDQVQVKLDVFRRDAKILPSLGDPDIDWEQSVYLNLILQQFEYTLTCAICRKPGKDIHVIKKHSQSVYASPSKRQMDSKGEVAEVAYPNIYFIIDNFDEAFGDMMIEEGQMVCVELVAQEKLGTFQGVIFLGSVRYEALRRVYEGRASMASRIAQRMSLGKYTGRGRMEFIRMKGPEGKGHAEMAVSRYKPDDGHDSYYSSDENLDSQGASPLHRPRAICSQPASASSSPPEIRKSLSYNDNLAGVQQYQLPSGYSSDQSSSPEDEGWDEFESKASWVGDNSQTSNWRSRLGQSLNWLRRSPRKPRTLNLNTYLTYVTLPWHRIIADILEVRQLPIITHNLGLDS</sequence>
<reference evidence="3" key="1">
    <citation type="submission" date="2025-08" db="UniProtKB">
        <authorList>
            <consortium name="RefSeq"/>
        </authorList>
    </citation>
    <scope>IDENTIFICATION</scope>
    <source>
        <tissue evidence="3">Testes</tissue>
    </source>
</reference>
<evidence type="ECO:0000313" key="3">
    <source>
        <dbReference type="RefSeq" id="XP_006824125.1"/>
    </source>
</evidence>
<evidence type="ECO:0000256" key="1">
    <source>
        <dbReference type="SAM" id="MobiDB-lite"/>
    </source>
</evidence>
<proteinExistence type="predicted"/>
<evidence type="ECO:0000313" key="2">
    <source>
        <dbReference type="Proteomes" id="UP000694865"/>
    </source>
</evidence>
<protein>
    <submittedName>
        <fullName evidence="3">Uncharacterized protein KIAA0930 homolog</fullName>
    </submittedName>
</protein>
<organism evidence="2 3">
    <name type="scientific">Saccoglossus kowalevskii</name>
    <name type="common">Acorn worm</name>
    <dbReference type="NCBI Taxonomy" id="10224"/>
    <lineage>
        <taxon>Eukaryota</taxon>
        <taxon>Metazoa</taxon>
        <taxon>Hemichordata</taxon>
        <taxon>Enteropneusta</taxon>
        <taxon>Harrimaniidae</taxon>
        <taxon>Saccoglossus</taxon>
    </lineage>
</organism>
<dbReference type="GeneID" id="100378544"/>